<feature type="transmembrane region" description="Helical" evidence="1">
    <location>
        <begin position="129"/>
        <end position="148"/>
    </location>
</feature>
<dbReference type="STRING" id="1802660.A2735_01935"/>
<feature type="transmembrane region" description="Helical" evidence="1">
    <location>
        <begin position="160"/>
        <end position="181"/>
    </location>
</feature>
<name>A0A1F8E9L4_9BACT</name>
<organism evidence="2 3">
    <name type="scientific">Candidatus Yanofskybacteria bacterium RIFCSPHIGHO2_01_FULL_41_21</name>
    <dbReference type="NCBI Taxonomy" id="1802660"/>
    <lineage>
        <taxon>Bacteria</taxon>
        <taxon>Candidatus Yanofskyibacteriota</taxon>
    </lineage>
</organism>
<keyword evidence="1" id="KW-0472">Membrane</keyword>
<keyword evidence="1" id="KW-1133">Transmembrane helix</keyword>
<dbReference type="AlphaFoldDB" id="A0A1F8E9L4"/>
<proteinExistence type="predicted"/>
<reference evidence="2 3" key="1">
    <citation type="journal article" date="2016" name="Nat. Commun.">
        <title>Thousands of microbial genomes shed light on interconnected biogeochemical processes in an aquifer system.</title>
        <authorList>
            <person name="Anantharaman K."/>
            <person name="Brown C.T."/>
            <person name="Hug L.A."/>
            <person name="Sharon I."/>
            <person name="Castelle C.J."/>
            <person name="Probst A.J."/>
            <person name="Thomas B.C."/>
            <person name="Singh A."/>
            <person name="Wilkins M.J."/>
            <person name="Karaoz U."/>
            <person name="Brodie E.L."/>
            <person name="Williams K.H."/>
            <person name="Hubbard S.S."/>
            <person name="Banfield J.F."/>
        </authorList>
    </citation>
    <scope>NUCLEOTIDE SEQUENCE [LARGE SCALE GENOMIC DNA]</scope>
</reference>
<feature type="transmembrane region" description="Helical" evidence="1">
    <location>
        <begin position="6"/>
        <end position="33"/>
    </location>
</feature>
<evidence type="ECO:0000313" key="3">
    <source>
        <dbReference type="Proteomes" id="UP000178520"/>
    </source>
</evidence>
<sequence length="187" mass="21054">MDIQKILLAVHLVGFALGLGGATVSDITFFKVLRKRYLSRENLEFLGILSKVIWVGLGLLIVSGLIIFALIYAEQGSLALLSSPRWQTKLSLVGIVFLNGLFFKFYIFPRLKQLVDSSLTAEKIKKISWRLAFSGTVSILSWYSIFVITQLPRTFRPHILYFAGTYLILLVLGILVSKLLISKMINK</sequence>
<keyword evidence="1" id="KW-0812">Transmembrane</keyword>
<evidence type="ECO:0000313" key="2">
    <source>
        <dbReference type="EMBL" id="OGM97472.1"/>
    </source>
</evidence>
<dbReference type="Proteomes" id="UP000178520">
    <property type="component" value="Unassembled WGS sequence"/>
</dbReference>
<accession>A0A1F8E9L4</accession>
<protein>
    <submittedName>
        <fullName evidence="2">Uncharacterized protein</fullName>
    </submittedName>
</protein>
<feature type="transmembrane region" description="Helical" evidence="1">
    <location>
        <begin position="90"/>
        <end position="108"/>
    </location>
</feature>
<feature type="transmembrane region" description="Helical" evidence="1">
    <location>
        <begin position="45"/>
        <end position="70"/>
    </location>
</feature>
<dbReference type="EMBL" id="MGJA01000012">
    <property type="protein sequence ID" value="OGM97472.1"/>
    <property type="molecule type" value="Genomic_DNA"/>
</dbReference>
<gene>
    <name evidence="2" type="ORF">A2735_01935</name>
</gene>
<evidence type="ECO:0000256" key="1">
    <source>
        <dbReference type="SAM" id="Phobius"/>
    </source>
</evidence>
<comment type="caution">
    <text evidence="2">The sequence shown here is derived from an EMBL/GenBank/DDBJ whole genome shotgun (WGS) entry which is preliminary data.</text>
</comment>